<evidence type="ECO:0000313" key="2">
    <source>
        <dbReference type="Proteomes" id="UP000694843"/>
    </source>
</evidence>
<sequence>YGLETLSEGTWKRWRLLINATRLSDAGAYRCRVATSPPIVFDVTLKITAPRARIVDERGADVSEKHYNSGSLIQLKCHVDRVPFPSGRVTWRKADTVLTFNTSIGGISVKGEPATGLVTSRLYVANASPRDSGTYSCWYEDYAHDNVTVHVIAGEYPAAMQDDSLTDSGAANSNDNSSSSSSAAAQHFAPVCCTLLLLTLPQLQSNNRRHCRAEFFVRLSLMAWAVLMLSYVYKGR</sequence>
<dbReference type="InterPro" id="IPR003599">
    <property type="entry name" value="Ig_sub"/>
</dbReference>
<dbReference type="GeneID" id="108680648"/>
<dbReference type="InterPro" id="IPR007110">
    <property type="entry name" value="Ig-like_dom"/>
</dbReference>
<dbReference type="Pfam" id="PF13895">
    <property type="entry name" value="Ig_2"/>
    <property type="match status" value="1"/>
</dbReference>
<keyword evidence="2" id="KW-1185">Reference proteome</keyword>
<dbReference type="CDD" id="cd00096">
    <property type="entry name" value="Ig"/>
    <property type="match status" value="1"/>
</dbReference>
<dbReference type="GO" id="GO:0032589">
    <property type="term" value="C:neuron projection membrane"/>
    <property type="evidence" value="ECO:0007669"/>
    <property type="project" value="TreeGrafter"/>
</dbReference>
<dbReference type="InterPro" id="IPR013783">
    <property type="entry name" value="Ig-like_fold"/>
</dbReference>
<evidence type="ECO:0000259" key="1">
    <source>
        <dbReference type="PROSITE" id="PS50835"/>
    </source>
</evidence>
<proteinExistence type="predicted"/>
<dbReference type="KEGG" id="hazt:108680648"/>
<dbReference type="GO" id="GO:0050808">
    <property type="term" value="P:synapse organization"/>
    <property type="evidence" value="ECO:0007669"/>
    <property type="project" value="TreeGrafter"/>
</dbReference>
<dbReference type="PROSITE" id="PS50835">
    <property type="entry name" value="IG_LIKE"/>
    <property type="match status" value="1"/>
</dbReference>
<dbReference type="PANTHER" id="PTHR23279">
    <property type="entry name" value="DEFECTIVE PROBOSCIS EXTENSION RESPONSE DPR -RELATED"/>
    <property type="match status" value="1"/>
</dbReference>
<dbReference type="Proteomes" id="UP000694843">
    <property type="component" value="Unplaced"/>
</dbReference>
<accession>A0A8B7PFU6</accession>
<dbReference type="RefSeq" id="XP_018025013.1">
    <property type="nucleotide sequence ID" value="XM_018169524.2"/>
</dbReference>
<dbReference type="OrthoDB" id="6368826at2759"/>
<evidence type="ECO:0000313" key="3">
    <source>
        <dbReference type="RefSeq" id="XP_018025013.1"/>
    </source>
</evidence>
<reference evidence="3" key="1">
    <citation type="submission" date="2025-08" db="UniProtKB">
        <authorList>
            <consortium name="RefSeq"/>
        </authorList>
    </citation>
    <scope>IDENTIFICATION</scope>
</reference>
<organism evidence="2 3">
    <name type="scientific">Hyalella azteca</name>
    <name type="common">Amphipod</name>
    <dbReference type="NCBI Taxonomy" id="294128"/>
    <lineage>
        <taxon>Eukaryota</taxon>
        <taxon>Metazoa</taxon>
        <taxon>Ecdysozoa</taxon>
        <taxon>Arthropoda</taxon>
        <taxon>Crustacea</taxon>
        <taxon>Multicrustacea</taxon>
        <taxon>Malacostraca</taxon>
        <taxon>Eumalacostraca</taxon>
        <taxon>Peracarida</taxon>
        <taxon>Amphipoda</taxon>
        <taxon>Senticaudata</taxon>
        <taxon>Talitrida</taxon>
        <taxon>Talitroidea</taxon>
        <taxon>Hyalellidae</taxon>
        <taxon>Hyalella</taxon>
    </lineage>
</organism>
<dbReference type="InterPro" id="IPR037448">
    <property type="entry name" value="Zig-8"/>
</dbReference>
<dbReference type="PANTHER" id="PTHR23279:SF3">
    <property type="entry name" value="DEFECTIVE PROBOSCIS EXTENSION RESPONSE 18"/>
    <property type="match status" value="1"/>
</dbReference>
<dbReference type="AlphaFoldDB" id="A0A8B7PFU6"/>
<gene>
    <name evidence="3" type="primary">LOC108680648</name>
</gene>
<dbReference type="Gene3D" id="2.60.40.10">
    <property type="entry name" value="Immunoglobulins"/>
    <property type="match status" value="2"/>
</dbReference>
<dbReference type="SMART" id="SM00409">
    <property type="entry name" value="IG"/>
    <property type="match status" value="1"/>
</dbReference>
<feature type="domain" description="Ig-like" evidence="1">
    <location>
        <begin position="50"/>
        <end position="148"/>
    </location>
</feature>
<dbReference type="InterPro" id="IPR036179">
    <property type="entry name" value="Ig-like_dom_sf"/>
</dbReference>
<protein>
    <submittedName>
        <fullName evidence="3">Uncharacterized protein LOC108680648</fullName>
    </submittedName>
</protein>
<dbReference type="SUPFAM" id="SSF48726">
    <property type="entry name" value="Immunoglobulin"/>
    <property type="match status" value="1"/>
</dbReference>
<feature type="non-terminal residue" evidence="3">
    <location>
        <position position="1"/>
    </location>
</feature>
<name>A0A8B7PFU6_HYAAZ</name>